<dbReference type="eggNOG" id="KOG1703">
    <property type="taxonomic scope" value="Eukaryota"/>
</dbReference>
<dbReference type="FunFam" id="2.10.110.10:FF:000020">
    <property type="entry name" value="PDZ and LIM domain protein 5"/>
    <property type="match status" value="1"/>
</dbReference>
<evidence type="ECO:0000313" key="10">
    <source>
        <dbReference type="EnsemblMetazoa" id="SMAR015494-PA"/>
    </source>
</evidence>
<dbReference type="EMBL" id="JH431630">
    <property type="status" value="NOT_ANNOTATED_CDS"/>
    <property type="molecule type" value="Genomic_DNA"/>
</dbReference>
<dbReference type="SMART" id="SM00132">
    <property type="entry name" value="LIM"/>
    <property type="match status" value="4"/>
</dbReference>
<dbReference type="GO" id="GO:0007507">
    <property type="term" value="P:heart development"/>
    <property type="evidence" value="ECO:0007669"/>
    <property type="project" value="TreeGrafter"/>
</dbReference>
<evidence type="ECO:0000256" key="5">
    <source>
        <dbReference type="ARBA" id="ARBA00023038"/>
    </source>
</evidence>
<dbReference type="Pfam" id="PF00412">
    <property type="entry name" value="LIM"/>
    <property type="match status" value="4"/>
</dbReference>
<accession>T1JNR5</accession>
<feature type="region of interest" description="Disordered" evidence="7">
    <location>
        <begin position="460"/>
        <end position="505"/>
    </location>
</feature>
<dbReference type="SUPFAM" id="SSF50156">
    <property type="entry name" value="PDZ domain-like"/>
    <property type="match status" value="1"/>
</dbReference>
<dbReference type="PANTHER" id="PTHR24214">
    <property type="entry name" value="PDZ AND LIM DOMAIN PROTEIN ZASP"/>
    <property type="match status" value="1"/>
</dbReference>
<dbReference type="FunFam" id="2.10.110.10:FF:000060">
    <property type="entry name" value="Uncharacterized protein, isoform Z"/>
    <property type="match status" value="1"/>
</dbReference>
<dbReference type="FunFam" id="2.10.110.10:FF:000073">
    <property type="entry name" value="Uncharacterized protein, isoform Z"/>
    <property type="match status" value="1"/>
</dbReference>
<comment type="subcellular location">
    <subcellularLocation>
        <location evidence="1">Cytoplasm</location>
    </subcellularLocation>
</comment>
<dbReference type="CDD" id="cd09360">
    <property type="entry name" value="LIM_ALP_like"/>
    <property type="match status" value="1"/>
</dbReference>
<reference evidence="11" key="1">
    <citation type="submission" date="2011-05" db="EMBL/GenBank/DDBJ databases">
        <authorList>
            <person name="Richards S.R."/>
            <person name="Qu J."/>
            <person name="Jiang H."/>
            <person name="Jhangiani S.N."/>
            <person name="Agravi P."/>
            <person name="Goodspeed R."/>
            <person name="Gross S."/>
            <person name="Mandapat C."/>
            <person name="Jackson L."/>
            <person name="Mathew T."/>
            <person name="Pu L."/>
            <person name="Thornton R."/>
            <person name="Saada N."/>
            <person name="Wilczek-Boney K.B."/>
            <person name="Lee S."/>
            <person name="Kovar C."/>
            <person name="Wu Y."/>
            <person name="Scherer S.E."/>
            <person name="Worley K.C."/>
            <person name="Muzny D.M."/>
            <person name="Gibbs R."/>
        </authorList>
    </citation>
    <scope>NUCLEOTIDE SEQUENCE</scope>
    <source>
        <strain evidence="11">Brora</strain>
    </source>
</reference>
<dbReference type="GO" id="GO:0030036">
    <property type="term" value="P:actin cytoskeleton organization"/>
    <property type="evidence" value="ECO:0007669"/>
    <property type="project" value="TreeGrafter"/>
</dbReference>
<dbReference type="GO" id="GO:0030018">
    <property type="term" value="C:Z disc"/>
    <property type="evidence" value="ECO:0007669"/>
    <property type="project" value="TreeGrafter"/>
</dbReference>
<sequence>VAAESIADKVGLQTGDAILKINGINADSLRHKDAQDVIIRAGNNVELLVQRGAVKTWKPTITPLNQLRTLPKQDLSSEPLPVTRTSLAANKQNFQPIGNKHNVKAKPFGGAYEINGSDRVTALVHKQYNSPAGLYSMQNIADTLSAQAEVLTGGVKGINFMKPDAPLNKESAVYKMVKEEERCYSPLTVSGGERGEAEEPIYTGMTNPNIQSRSFRDLQRTLDGEDIQAPRSPVFGPALRSVEAPITKPTSATDGAKPNENLCYECGRLIVGVFVRIKDKNLHAECFKCNTCGANLKNVGYYNINEKLYCDIHAKQVARQNPPNGNLTPVTVPSGVPFPKDSVFMPTRNAGPAPGSPRSYSPTARILSAAPGANVHKPTAGAKFVWPPPRSAEDESMLETSAAPSAPSPVYRAPPSTQHTHYTPAVFKSSPRSTPPPRSFSPRPVSPALFSSTPPVFKPVSAPAPSSPWGSPSIVGTSFTGPKLTSGSSNTGLTRPAPVRGKGVLKPQVAPGTRIPICAVCGSPIRGPFVTALGKTWCPDHFHCVNSSCRRPLQDIGFVEEQGQLYCELCFETYLAPICSKCNGRVKGDCLNAVGKSWHPECFVCSYCHTPFGNSHFYLEDGQPYCEKDWNDMFTTKCVVCGYPIEAGDRWVEALNSNYHSQCFKCSMCNKNLEGQSFFAKGGRPFCKAHSR</sequence>
<keyword evidence="2" id="KW-0963">Cytoplasm</keyword>
<dbReference type="GO" id="GO:0003779">
    <property type="term" value="F:actin binding"/>
    <property type="evidence" value="ECO:0007669"/>
    <property type="project" value="TreeGrafter"/>
</dbReference>
<dbReference type="GO" id="GO:0001725">
    <property type="term" value="C:stress fiber"/>
    <property type="evidence" value="ECO:0007669"/>
    <property type="project" value="TreeGrafter"/>
</dbReference>
<dbReference type="HOGENOM" id="CLU_001357_8_2_1"/>
<feature type="domain" description="LIM zinc-binding" evidence="8">
    <location>
        <begin position="261"/>
        <end position="320"/>
    </location>
</feature>
<feature type="domain" description="LIM zinc-binding" evidence="8">
    <location>
        <begin position="637"/>
        <end position="692"/>
    </location>
</feature>
<keyword evidence="4 6" id="KW-0862">Zinc</keyword>
<dbReference type="Pfam" id="PF17820">
    <property type="entry name" value="PDZ_6"/>
    <property type="match status" value="1"/>
</dbReference>
<dbReference type="Pfam" id="PF15936">
    <property type="entry name" value="DUF4749"/>
    <property type="match status" value="1"/>
</dbReference>
<dbReference type="PANTHER" id="PTHR24214:SF38">
    <property type="entry name" value="PDZ AND LIM DOMAIN PROTEIN ZASP-RELATED"/>
    <property type="match status" value="1"/>
</dbReference>
<name>T1JNR5_STRMM</name>
<dbReference type="Gene3D" id="2.10.110.10">
    <property type="entry name" value="Cysteine Rich Protein"/>
    <property type="match status" value="4"/>
</dbReference>
<reference evidence="10" key="2">
    <citation type="submission" date="2015-02" db="UniProtKB">
        <authorList>
            <consortium name="EnsemblMetazoa"/>
        </authorList>
    </citation>
    <scope>IDENTIFICATION</scope>
</reference>
<evidence type="ECO:0000256" key="6">
    <source>
        <dbReference type="PROSITE-ProRule" id="PRU00125"/>
    </source>
</evidence>
<protein>
    <recommendedName>
        <fullName evidence="12">PDZ and LIM domain protein Zasp</fullName>
    </recommendedName>
</protein>
<dbReference type="FunFam" id="2.10.110.10:FF:000069">
    <property type="entry name" value="Uncharacterized protein, isoform Z"/>
    <property type="match status" value="1"/>
</dbReference>
<organism evidence="10 11">
    <name type="scientific">Strigamia maritima</name>
    <name type="common">European centipede</name>
    <name type="synonym">Geophilus maritimus</name>
    <dbReference type="NCBI Taxonomy" id="126957"/>
    <lineage>
        <taxon>Eukaryota</taxon>
        <taxon>Metazoa</taxon>
        <taxon>Ecdysozoa</taxon>
        <taxon>Arthropoda</taxon>
        <taxon>Myriapoda</taxon>
        <taxon>Chilopoda</taxon>
        <taxon>Pleurostigmophora</taxon>
        <taxon>Geophilomorpha</taxon>
        <taxon>Linotaeniidae</taxon>
        <taxon>Strigamia</taxon>
    </lineage>
</organism>
<dbReference type="CDD" id="cd09461">
    <property type="entry name" value="LIM3_Enigma_like_1"/>
    <property type="match status" value="1"/>
</dbReference>
<dbReference type="Proteomes" id="UP000014500">
    <property type="component" value="Unassembled WGS sequence"/>
</dbReference>
<dbReference type="PROSITE" id="PS50106">
    <property type="entry name" value="PDZ"/>
    <property type="match status" value="1"/>
</dbReference>
<feature type="region of interest" description="Disordered" evidence="7">
    <location>
        <begin position="380"/>
        <end position="446"/>
    </location>
</feature>
<dbReference type="EnsemblMetazoa" id="SMAR015494-RA">
    <property type="protein sequence ID" value="SMAR015494-PA"/>
    <property type="gene ID" value="SMAR015494"/>
</dbReference>
<dbReference type="InterPro" id="IPR001781">
    <property type="entry name" value="Znf_LIM"/>
</dbReference>
<keyword evidence="5 6" id="KW-0440">LIM domain</keyword>
<evidence type="ECO:0008006" key="12">
    <source>
        <dbReference type="Google" id="ProtNLM"/>
    </source>
</evidence>
<dbReference type="CDD" id="cd09455">
    <property type="entry name" value="LIM1_Enigma_like_1"/>
    <property type="match status" value="1"/>
</dbReference>
<evidence type="ECO:0000313" key="11">
    <source>
        <dbReference type="Proteomes" id="UP000014500"/>
    </source>
</evidence>
<dbReference type="InterPro" id="IPR036034">
    <property type="entry name" value="PDZ_sf"/>
</dbReference>
<dbReference type="GO" id="GO:0005912">
    <property type="term" value="C:adherens junction"/>
    <property type="evidence" value="ECO:0007669"/>
    <property type="project" value="TreeGrafter"/>
</dbReference>
<dbReference type="OMA" id="ERGPMNT"/>
<dbReference type="InterPro" id="IPR001478">
    <property type="entry name" value="PDZ"/>
</dbReference>
<proteinExistence type="predicted"/>
<dbReference type="InterPro" id="IPR050604">
    <property type="entry name" value="PDZ-LIM_domain"/>
</dbReference>
<dbReference type="SMART" id="SM00735">
    <property type="entry name" value="ZM"/>
    <property type="match status" value="1"/>
</dbReference>
<dbReference type="AlphaFoldDB" id="T1JNR5"/>
<dbReference type="GO" id="GO:0051371">
    <property type="term" value="F:muscle alpha-actinin binding"/>
    <property type="evidence" value="ECO:0007669"/>
    <property type="project" value="TreeGrafter"/>
</dbReference>
<dbReference type="PROSITE" id="PS00478">
    <property type="entry name" value="LIM_DOMAIN_1"/>
    <property type="match status" value="2"/>
</dbReference>
<dbReference type="PhylomeDB" id="T1JNR5"/>
<dbReference type="SUPFAM" id="SSF57716">
    <property type="entry name" value="Glucocorticoid receptor-like (DNA-binding domain)"/>
    <property type="match status" value="6"/>
</dbReference>
<dbReference type="Gene3D" id="2.30.42.10">
    <property type="match status" value="1"/>
</dbReference>
<evidence type="ECO:0000256" key="2">
    <source>
        <dbReference type="ARBA" id="ARBA00022490"/>
    </source>
</evidence>
<evidence type="ECO:0000256" key="4">
    <source>
        <dbReference type="ARBA" id="ARBA00022833"/>
    </source>
</evidence>
<feature type="compositionally biased region" description="Low complexity" evidence="7">
    <location>
        <begin position="460"/>
        <end position="473"/>
    </location>
</feature>
<evidence type="ECO:0000256" key="3">
    <source>
        <dbReference type="ARBA" id="ARBA00022723"/>
    </source>
</evidence>
<dbReference type="GO" id="GO:0031941">
    <property type="term" value="C:filamentous actin"/>
    <property type="evidence" value="ECO:0007669"/>
    <property type="project" value="TreeGrafter"/>
</dbReference>
<evidence type="ECO:0000259" key="9">
    <source>
        <dbReference type="PROSITE" id="PS50106"/>
    </source>
</evidence>
<dbReference type="InterPro" id="IPR041489">
    <property type="entry name" value="PDZ_6"/>
</dbReference>
<dbReference type="PROSITE" id="PS50023">
    <property type="entry name" value="LIM_DOMAIN_2"/>
    <property type="match status" value="3"/>
</dbReference>
<keyword evidence="11" id="KW-1185">Reference proteome</keyword>
<dbReference type="STRING" id="126957.T1JNR5"/>
<feature type="compositionally biased region" description="Polar residues" evidence="7">
    <location>
        <begin position="474"/>
        <end position="493"/>
    </location>
</feature>
<keyword evidence="3 6" id="KW-0479">Metal-binding</keyword>
<feature type="domain" description="PDZ" evidence="9">
    <location>
        <begin position="1"/>
        <end position="53"/>
    </location>
</feature>
<dbReference type="GO" id="GO:0061061">
    <property type="term" value="P:muscle structure development"/>
    <property type="evidence" value="ECO:0007669"/>
    <property type="project" value="TreeGrafter"/>
</dbReference>
<dbReference type="InterPro" id="IPR006643">
    <property type="entry name" value="Zasp-like_motif"/>
</dbReference>
<evidence type="ECO:0000256" key="1">
    <source>
        <dbReference type="ARBA" id="ARBA00004496"/>
    </source>
</evidence>
<evidence type="ECO:0000259" key="8">
    <source>
        <dbReference type="PROSITE" id="PS50023"/>
    </source>
</evidence>
<dbReference type="InterPro" id="IPR031847">
    <property type="entry name" value="PDLI1-4/Zasp-like_mid"/>
</dbReference>
<feature type="domain" description="LIM zinc-binding" evidence="8">
    <location>
        <begin position="577"/>
        <end position="636"/>
    </location>
</feature>
<evidence type="ECO:0000256" key="7">
    <source>
        <dbReference type="SAM" id="MobiDB-lite"/>
    </source>
</evidence>
<dbReference type="GO" id="GO:0046872">
    <property type="term" value="F:metal ion binding"/>
    <property type="evidence" value="ECO:0007669"/>
    <property type="project" value="UniProtKB-KW"/>
</dbReference>